<evidence type="ECO:0000256" key="6">
    <source>
        <dbReference type="ARBA" id="ARBA00023136"/>
    </source>
</evidence>
<evidence type="ECO:0000256" key="2">
    <source>
        <dbReference type="ARBA" id="ARBA00007362"/>
    </source>
</evidence>
<feature type="domain" description="EamA" evidence="8">
    <location>
        <begin position="153"/>
        <end position="289"/>
    </location>
</feature>
<evidence type="ECO:0000313" key="10">
    <source>
        <dbReference type="Proteomes" id="UP000030487"/>
    </source>
</evidence>
<feature type="transmembrane region" description="Helical" evidence="7">
    <location>
        <begin position="248"/>
        <end position="267"/>
    </location>
</feature>
<keyword evidence="5 7" id="KW-1133">Transmembrane helix</keyword>
<feature type="transmembrane region" description="Helical" evidence="7">
    <location>
        <begin position="122"/>
        <end position="144"/>
    </location>
</feature>
<proteinExistence type="inferred from homology"/>
<evidence type="ECO:0000256" key="5">
    <source>
        <dbReference type="ARBA" id="ARBA00022989"/>
    </source>
</evidence>
<comment type="similarity">
    <text evidence="2">Belongs to the EamA transporter family.</text>
</comment>
<dbReference type="Gene3D" id="1.10.3730.20">
    <property type="match status" value="1"/>
</dbReference>
<dbReference type="InterPro" id="IPR000620">
    <property type="entry name" value="EamA_dom"/>
</dbReference>
<feature type="transmembrane region" description="Helical" evidence="7">
    <location>
        <begin position="273"/>
        <end position="290"/>
    </location>
</feature>
<sequence length="299" mass="33040">MKIPPFILLVLATLLWGGNFVIGRAVSGAIPPLTLAFLRWCVAFIIFFPIAFRQLKREWPILKNHWFIVIILSLTGVTAFNTLVYIGLHYTTSINASLMNSSTPIMIYILSFIFLKEKLSKYQLIGTVLSLSGVAFIIMGGSFTRIVNFTFNKGDLIVIAAVFCWSVYSLLIKLYATRLPGQSTFLVTIGIGATVLFPFSLYETLSSTTAIHWEWATIAAILYVGIFASIIAFLCWNSGVIQLGANKASIYLNFIPVFSSIFAVLFLDEKLHSFQLIGGLAVVAGVILSGKTNKQRLQS</sequence>
<keyword evidence="4 7" id="KW-0812">Transmembrane</keyword>
<evidence type="ECO:0000313" key="9">
    <source>
        <dbReference type="EMBL" id="KGR88374.1"/>
    </source>
</evidence>
<organism evidence="9 10">
    <name type="scientific">Lysinibacillus boronitolerans JCM 21713 = 10a = NBRC 103108</name>
    <dbReference type="NCBI Taxonomy" id="1294264"/>
    <lineage>
        <taxon>Bacteria</taxon>
        <taxon>Bacillati</taxon>
        <taxon>Bacillota</taxon>
        <taxon>Bacilli</taxon>
        <taxon>Bacillales</taxon>
        <taxon>Bacillaceae</taxon>
        <taxon>Lysinibacillus</taxon>
    </lineage>
</organism>
<dbReference type="InterPro" id="IPR037185">
    <property type="entry name" value="EmrE-like"/>
</dbReference>
<dbReference type="SUPFAM" id="SSF103481">
    <property type="entry name" value="Multidrug resistance efflux transporter EmrE"/>
    <property type="match status" value="2"/>
</dbReference>
<dbReference type="Proteomes" id="UP000030487">
    <property type="component" value="Unassembled WGS sequence"/>
</dbReference>
<dbReference type="InterPro" id="IPR050638">
    <property type="entry name" value="AA-Vitamin_Transporters"/>
</dbReference>
<evidence type="ECO:0000256" key="4">
    <source>
        <dbReference type="ARBA" id="ARBA00022692"/>
    </source>
</evidence>
<dbReference type="Pfam" id="PF00892">
    <property type="entry name" value="EamA"/>
    <property type="match status" value="2"/>
</dbReference>
<feature type="transmembrane region" description="Helical" evidence="7">
    <location>
        <begin position="156"/>
        <end position="176"/>
    </location>
</feature>
<feature type="domain" description="EamA" evidence="8">
    <location>
        <begin position="7"/>
        <end position="138"/>
    </location>
</feature>
<feature type="transmembrane region" description="Helical" evidence="7">
    <location>
        <begin position="67"/>
        <end position="88"/>
    </location>
</feature>
<reference evidence="9 10" key="1">
    <citation type="submission" date="2014-02" db="EMBL/GenBank/DDBJ databases">
        <title>Draft genome sequence of Lysinibacillus boronitolerans NBRC 103108.</title>
        <authorList>
            <person name="Zhang F."/>
            <person name="Wang G."/>
            <person name="Zhang L."/>
        </authorList>
    </citation>
    <scope>NUCLEOTIDE SEQUENCE [LARGE SCALE GENOMIC DNA]</scope>
    <source>
        <strain evidence="9 10">NBRC 103108</strain>
    </source>
</reference>
<feature type="transmembrane region" description="Helical" evidence="7">
    <location>
        <begin position="37"/>
        <end position="55"/>
    </location>
</feature>
<keyword evidence="6 7" id="KW-0472">Membrane</keyword>
<evidence type="ECO:0000256" key="3">
    <source>
        <dbReference type="ARBA" id="ARBA00022475"/>
    </source>
</evidence>
<feature type="transmembrane region" description="Helical" evidence="7">
    <location>
        <begin position="213"/>
        <end position="236"/>
    </location>
</feature>
<gene>
    <name evidence="9" type="ORF">CD31_04105</name>
</gene>
<keyword evidence="10" id="KW-1185">Reference proteome</keyword>
<comment type="subcellular location">
    <subcellularLocation>
        <location evidence="1">Cell membrane</location>
        <topology evidence="1">Multi-pass membrane protein</topology>
    </subcellularLocation>
</comment>
<dbReference type="RefSeq" id="WP_036075896.1">
    <property type="nucleotide sequence ID" value="NZ_AVCW01000022.1"/>
</dbReference>
<keyword evidence="3" id="KW-1003">Cell membrane</keyword>
<evidence type="ECO:0000256" key="1">
    <source>
        <dbReference type="ARBA" id="ARBA00004651"/>
    </source>
</evidence>
<evidence type="ECO:0000256" key="7">
    <source>
        <dbReference type="SAM" id="Phobius"/>
    </source>
</evidence>
<protein>
    <submittedName>
        <fullName evidence="9">Antibiotic transporter</fullName>
    </submittedName>
</protein>
<dbReference type="PANTHER" id="PTHR32322">
    <property type="entry name" value="INNER MEMBRANE TRANSPORTER"/>
    <property type="match status" value="1"/>
</dbReference>
<accession>A0ABR4Y3F0</accession>
<dbReference type="EMBL" id="JPVR01000060">
    <property type="protein sequence ID" value="KGR88374.1"/>
    <property type="molecule type" value="Genomic_DNA"/>
</dbReference>
<feature type="transmembrane region" description="Helical" evidence="7">
    <location>
        <begin position="94"/>
        <end position="115"/>
    </location>
</feature>
<dbReference type="PANTHER" id="PTHR32322:SF18">
    <property type="entry name" value="S-ADENOSYLMETHIONINE_S-ADENOSYLHOMOCYSTEINE TRANSPORTER"/>
    <property type="match status" value="1"/>
</dbReference>
<evidence type="ECO:0000259" key="8">
    <source>
        <dbReference type="Pfam" id="PF00892"/>
    </source>
</evidence>
<comment type="caution">
    <text evidence="9">The sequence shown here is derived from an EMBL/GenBank/DDBJ whole genome shotgun (WGS) entry which is preliminary data.</text>
</comment>
<name>A0ABR4Y3F0_9BACI</name>
<feature type="transmembrane region" description="Helical" evidence="7">
    <location>
        <begin position="183"/>
        <end position="201"/>
    </location>
</feature>